<reference evidence="1 2" key="1">
    <citation type="submission" date="2021-01" db="EMBL/GenBank/DDBJ databases">
        <title>Whole genome shotgun sequence of Catellatospora bangladeshensis NBRC 107357.</title>
        <authorList>
            <person name="Komaki H."/>
            <person name="Tamura T."/>
        </authorList>
    </citation>
    <scope>NUCLEOTIDE SEQUENCE [LARGE SCALE GENOMIC DNA]</scope>
    <source>
        <strain evidence="1 2">NBRC 107357</strain>
    </source>
</reference>
<dbReference type="EMBL" id="BONF01000056">
    <property type="protein sequence ID" value="GIF85997.1"/>
    <property type="molecule type" value="Genomic_DNA"/>
</dbReference>
<proteinExistence type="predicted"/>
<organism evidence="1 2">
    <name type="scientific">Catellatospora bangladeshensis</name>
    <dbReference type="NCBI Taxonomy" id="310355"/>
    <lineage>
        <taxon>Bacteria</taxon>
        <taxon>Bacillati</taxon>
        <taxon>Actinomycetota</taxon>
        <taxon>Actinomycetes</taxon>
        <taxon>Micromonosporales</taxon>
        <taxon>Micromonosporaceae</taxon>
        <taxon>Catellatospora</taxon>
    </lineage>
</organism>
<evidence type="ECO:0008006" key="3">
    <source>
        <dbReference type="Google" id="ProtNLM"/>
    </source>
</evidence>
<keyword evidence="2" id="KW-1185">Reference proteome</keyword>
<dbReference type="AlphaFoldDB" id="A0A8J3JJK8"/>
<dbReference type="RefSeq" id="WP_203756660.1">
    <property type="nucleotide sequence ID" value="NZ_BONF01000056.1"/>
</dbReference>
<dbReference type="Proteomes" id="UP000601223">
    <property type="component" value="Unassembled WGS sequence"/>
</dbReference>
<comment type="caution">
    <text evidence="1">The sequence shown here is derived from an EMBL/GenBank/DDBJ whole genome shotgun (WGS) entry which is preliminary data.</text>
</comment>
<protein>
    <recommendedName>
        <fullName evidence="3">AAA family ATPase</fullName>
    </recommendedName>
</protein>
<dbReference type="Gene3D" id="3.40.50.300">
    <property type="entry name" value="P-loop containing nucleotide triphosphate hydrolases"/>
    <property type="match status" value="1"/>
</dbReference>
<sequence length="186" mass="19721">MMIVLVTGVSAAGKSTLARHLAAHGQPAVSLDGHPGLCDWVGEHGAPVPWPTDPDRAWLARHRWVWHADVLDRLIAAAVAEAGEAAALFLCGRADNAYELRDRFGAVVVLTIDRAVAARRLGAPERGNPFGRTGDSRAAILDGLDADQRALTGWADTVVDGRLPVAEAADELLTAVAMLALRRAFP</sequence>
<dbReference type="InterPro" id="IPR027417">
    <property type="entry name" value="P-loop_NTPase"/>
</dbReference>
<dbReference type="SUPFAM" id="SSF52540">
    <property type="entry name" value="P-loop containing nucleoside triphosphate hydrolases"/>
    <property type="match status" value="1"/>
</dbReference>
<evidence type="ECO:0000313" key="2">
    <source>
        <dbReference type="Proteomes" id="UP000601223"/>
    </source>
</evidence>
<accession>A0A8J3JJK8</accession>
<gene>
    <name evidence="1" type="ORF">Cba03nite_73460</name>
</gene>
<dbReference type="Pfam" id="PF13238">
    <property type="entry name" value="AAA_18"/>
    <property type="match status" value="1"/>
</dbReference>
<name>A0A8J3JJK8_9ACTN</name>
<evidence type="ECO:0000313" key="1">
    <source>
        <dbReference type="EMBL" id="GIF85997.1"/>
    </source>
</evidence>